<dbReference type="PROSITE" id="PS51192">
    <property type="entry name" value="HELICASE_ATP_BIND_1"/>
    <property type="match status" value="1"/>
</dbReference>
<name>A0A8K0RHF9_9PLEO</name>
<dbReference type="SMART" id="SM00487">
    <property type="entry name" value="DEXDc"/>
    <property type="match status" value="1"/>
</dbReference>
<keyword evidence="3" id="KW-0547">Nucleotide-binding</keyword>
<feature type="compositionally biased region" description="Basic and acidic residues" evidence="12">
    <location>
        <begin position="195"/>
        <end position="206"/>
    </location>
</feature>
<evidence type="ECO:0000313" key="18">
    <source>
        <dbReference type="Proteomes" id="UP000813461"/>
    </source>
</evidence>
<feature type="compositionally biased region" description="Basic residues" evidence="12">
    <location>
        <begin position="298"/>
        <end position="307"/>
    </location>
</feature>
<dbReference type="PROSITE" id="PS00690">
    <property type="entry name" value="DEAH_ATP_HELICASE"/>
    <property type="match status" value="1"/>
</dbReference>
<dbReference type="GO" id="GO:0003677">
    <property type="term" value="F:DNA binding"/>
    <property type="evidence" value="ECO:0007669"/>
    <property type="project" value="UniProtKB-KW"/>
</dbReference>
<comment type="catalytic activity">
    <reaction evidence="10">
        <text>Couples ATP hydrolysis with the unwinding of duplex DNA by translocating in the 3'-5' direction.</text>
        <dbReference type="EC" id="5.6.2.4"/>
    </reaction>
</comment>
<evidence type="ECO:0000256" key="11">
    <source>
        <dbReference type="ARBA" id="ARBA00034808"/>
    </source>
</evidence>
<dbReference type="Gene3D" id="1.10.10.10">
    <property type="entry name" value="Winged helix-like DNA-binding domain superfamily/Winged helix DNA-binding domain"/>
    <property type="match status" value="1"/>
</dbReference>
<feature type="compositionally biased region" description="Gly residues" evidence="12">
    <location>
        <begin position="1746"/>
        <end position="1761"/>
    </location>
</feature>
<dbReference type="GO" id="GO:0016787">
    <property type="term" value="F:hydrolase activity"/>
    <property type="evidence" value="ECO:0007669"/>
    <property type="project" value="UniProtKB-KW"/>
</dbReference>
<evidence type="ECO:0000256" key="3">
    <source>
        <dbReference type="ARBA" id="ARBA00022741"/>
    </source>
</evidence>
<evidence type="ECO:0000259" key="13">
    <source>
        <dbReference type="PROSITE" id="PS50206"/>
    </source>
</evidence>
<keyword evidence="6" id="KW-0067">ATP-binding</keyword>
<dbReference type="PANTHER" id="PTHR13710:SF153">
    <property type="entry name" value="RECQ-LIKE DNA HELICASE BLM"/>
    <property type="match status" value="1"/>
</dbReference>
<dbReference type="Gene3D" id="1.10.150.80">
    <property type="entry name" value="HRDC domain"/>
    <property type="match status" value="1"/>
</dbReference>
<dbReference type="InterPro" id="IPR001650">
    <property type="entry name" value="Helicase_C-like"/>
</dbReference>
<dbReference type="CDD" id="cd18794">
    <property type="entry name" value="SF2_C_RecQ"/>
    <property type="match status" value="1"/>
</dbReference>
<evidence type="ECO:0000256" key="6">
    <source>
        <dbReference type="ARBA" id="ARBA00022840"/>
    </source>
</evidence>
<dbReference type="InterPro" id="IPR011545">
    <property type="entry name" value="DEAD/DEAH_box_helicase_dom"/>
</dbReference>
<dbReference type="GO" id="GO:0005694">
    <property type="term" value="C:chromosome"/>
    <property type="evidence" value="ECO:0007669"/>
    <property type="project" value="TreeGrafter"/>
</dbReference>
<sequence length="1772" mass="196385">MPRNNLNTHIQWLLSEKPFVPPAASLVVYDPEASTSSATLSQTSNFLVEPAGNNDLGPVSAPPPVSFNTRPPPPRTLTRTKTIDIHKLPEPEHTASDMARLRATPGSGRPRLVVAGLPQYGTEKAATSGTKASQRIVNGGNDDFTEVASVRRRDESSTGHSKLGVSFTPRADSGLVDKQRHPIADVEAIDLTGDDADHSSPIENHTKRGKKRKSDEYAADLRRTKSPRPVRAAPVASSNPADDFADIDDMVMAPSDPPPPYSTVAIAPGPSTEVDREDRSDADAHYSQDEGSAQPHGSTRHRKRKSLSRANSETTAPARKLGKKARSPTPPGQRTAVEGSRTPVQRRVRHAVMDSEDEEDYGGFDEMEDVHSTVKWPSPVKEKGRKKTPSRSPAKWTQETADLPIRSPVKSARSPSPCQKKAESKTALVKAQSPREQGGARTVGTKSESSAKETVPHSSELSREQREAIRQAVESFLESAGRRLEDHLNAATLAWEAARSAFMAHLDEFGKPDSGIQDKMQRARSRKDAVQQLIDLKIKHEGLITQRQKVKRKLEYDLDMGQFDSADGEMLNKLFKTLEDTQSQMYHLLDTAGVLQQAKAVIKTETKHVNTVVVKSTQASPVQHNTKASVGPEPSHCEQTQFVKQTQFGARELWSPNHRIRFAQVQATAPVVPPMDLGSRATPFARAREEEYQITRERPHRVPETPQHRRSPRRHQDTAARNAYEFGASNIPEDFEDLDFEEDENLFNDNMGSPPHGAHVAVDDRIDEDLFGEDEDDFLHEISNIENQRPGGFDWKGDRAEAPRITTTREVFRETTVNKGQAQVPQASPKKAQLVMPGKNLPGMNFAWSQDLRNALIHRFKLRGFRPGQLDAINTTLNGDHCFVLMPTGGGKSLCYQLPSVITSGKTRGVTLVVSPLLSLMEDQVTSASKRFGVQAFLINGESTQQQKDHIMNGLRERDPQKFMQLLYVTPEMLSKNQRMISAFQQLHSRDRLARIVIDEAHCVSQWGHDFRPDYKALGDVVRQFPGVPVIALTATATQLVRADVVNNLGIQGCRQFSQSFNRPNLSYQVLPKSKGIINNIAELIKEKYTGKSGIIYCLSRKSCEQVAQKLTELGIRAYHYHAGMEPADRSAVQRKWQENEYDVIVATIAFGMGIDKADVRYVIHHTLPKSLEGYYQETGRAGRDGKRSDCYLYYQYADCRTLRKMIDEGEGSWEQKQRLHGMLRTVIQFCENKADCRRAQVLGYFSESFDPKKCEGTCDNCLSESTFVTKDLTEYAAKAIELVSKVHHDNVTMHQCVDAFRAAKNAKIGRTGLKEHGWGFGADLERGDNERIFQYLLDAGAFTETSKVNKVGFATNYLHPASERNEYAARRKTLKLQVRSSPRKPRTKEPATKKPKKQRNDYPSTNVSSPVRAPKQTIRQFAYNADDDEDDAFDAPRHPHRGQPGRNNRNHGFAVADDAFDEDFAPIREAKSSKARKTKALGTPISVDQRLAELDDEQQCILIDFVTGAKTKRKEIMLQKGHREPIFTDTVLQEMGLELPMSLDEMRAIPGIRPEMVTRYGSRFLPLVENTRDMFGTNIPTRRYLSARRGDARRVVQQDEDDEDVVADPNRVNVIDLCSGSEAENAVVAAEDFESDYSDSDQEDEQGEPQVSHHFLGQVDPEVAAFNDRMSQLGPAVPKQATTARAPRGGSKAPGAKKGKTFRRSGSGSFGKAYPGVKKRAAKGSNSRTSGGAGATKKAATSARAGGGSGGGGTGRGGAGNSWSTIMAMPT</sequence>
<dbReference type="GO" id="GO:0000724">
    <property type="term" value="P:double-strand break repair via homologous recombination"/>
    <property type="evidence" value="ECO:0007669"/>
    <property type="project" value="TreeGrafter"/>
</dbReference>
<feature type="region of interest" description="Disordered" evidence="12">
    <location>
        <begin position="147"/>
        <end position="467"/>
    </location>
</feature>
<dbReference type="InterPro" id="IPR001763">
    <property type="entry name" value="Rhodanese-like_dom"/>
</dbReference>
<dbReference type="Gene3D" id="3.40.50.300">
    <property type="entry name" value="P-loop containing nucleotide triphosphate hydrolases"/>
    <property type="match status" value="2"/>
</dbReference>
<feature type="region of interest" description="Disordered" evidence="12">
    <location>
        <begin position="1365"/>
        <end position="1416"/>
    </location>
</feature>
<dbReference type="PROSITE" id="PS50967">
    <property type="entry name" value="HRDC"/>
    <property type="match status" value="1"/>
</dbReference>
<comment type="subcellular location">
    <subcellularLocation>
        <location evidence="1">Nucleus</location>
    </subcellularLocation>
</comment>
<protein>
    <recommendedName>
        <fullName evidence="11">DNA 3'-5' helicase</fullName>
        <ecNumber evidence="11">5.6.2.4</ecNumber>
    </recommendedName>
</protein>
<feature type="compositionally biased region" description="Basic and acidic residues" evidence="12">
    <location>
        <begin position="691"/>
        <end position="707"/>
    </location>
</feature>
<dbReference type="SMART" id="SM00490">
    <property type="entry name" value="HELICc"/>
    <property type="match status" value="1"/>
</dbReference>
<dbReference type="NCBIfam" id="TIGR00614">
    <property type="entry name" value="recQ_fam"/>
    <property type="match status" value="1"/>
</dbReference>
<dbReference type="SMART" id="SM00956">
    <property type="entry name" value="RQC"/>
    <property type="match status" value="1"/>
</dbReference>
<dbReference type="OrthoDB" id="10261556at2759"/>
<dbReference type="InterPro" id="IPR002464">
    <property type="entry name" value="DNA/RNA_helicase_DEAH_CS"/>
</dbReference>
<accession>A0A8K0RHF9</accession>
<evidence type="ECO:0000256" key="2">
    <source>
        <dbReference type="ARBA" id="ARBA00005446"/>
    </source>
</evidence>
<dbReference type="GO" id="GO:0005634">
    <property type="term" value="C:nucleus"/>
    <property type="evidence" value="ECO:0007669"/>
    <property type="project" value="UniProtKB-SubCell"/>
</dbReference>
<dbReference type="EMBL" id="JAGMVJ010000001">
    <property type="protein sequence ID" value="KAH7095030.1"/>
    <property type="molecule type" value="Genomic_DNA"/>
</dbReference>
<feature type="compositionally biased region" description="Basic and acidic residues" evidence="12">
    <location>
        <begin position="273"/>
        <end position="288"/>
    </location>
</feature>
<feature type="domain" description="Helicase ATP-binding" evidence="15">
    <location>
        <begin position="873"/>
        <end position="1055"/>
    </location>
</feature>
<dbReference type="Proteomes" id="UP000813461">
    <property type="component" value="Unassembled WGS sequence"/>
</dbReference>
<evidence type="ECO:0000313" key="17">
    <source>
        <dbReference type="EMBL" id="KAH7095030.1"/>
    </source>
</evidence>
<dbReference type="GO" id="GO:0043138">
    <property type="term" value="F:3'-5' DNA helicase activity"/>
    <property type="evidence" value="ECO:0007669"/>
    <property type="project" value="UniProtKB-EC"/>
</dbReference>
<feature type="region of interest" description="Disordered" evidence="12">
    <location>
        <begin position="691"/>
        <end position="718"/>
    </location>
</feature>
<dbReference type="Pfam" id="PF00271">
    <property type="entry name" value="Helicase_C"/>
    <property type="match status" value="1"/>
</dbReference>
<keyword evidence="4" id="KW-0378">Hydrolase</keyword>
<dbReference type="SUPFAM" id="SSF47819">
    <property type="entry name" value="HRDC-like"/>
    <property type="match status" value="1"/>
</dbReference>
<dbReference type="Pfam" id="PF00270">
    <property type="entry name" value="DEAD"/>
    <property type="match status" value="1"/>
</dbReference>
<dbReference type="PANTHER" id="PTHR13710">
    <property type="entry name" value="DNA HELICASE RECQ FAMILY MEMBER"/>
    <property type="match status" value="1"/>
</dbReference>
<evidence type="ECO:0000259" key="14">
    <source>
        <dbReference type="PROSITE" id="PS50967"/>
    </source>
</evidence>
<dbReference type="InterPro" id="IPR044876">
    <property type="entry name" value="HRDC_dom_sf"/>
</dbReference>
<evidence type="ECO:0000256" key="5">
    <source>
        <dbReference type="ARBA" id="ARBA00022806"/>
    </source>
</evidence>
<dbReference type="EC" id="5.6.2.4" evidence="11"/>
<dbReference type="GO" id="GO:0006260">
    <property type="term" value="P:DNA replication"/>
    <property type="evidence" value="ECO:0007669"/>
    <property type="project" value="InterPro"/>
</dbReference>
<dbReference type="InterPro" id="IPR002121">
    <property type="entry name" value="HRDC_dom"/>
</dbReference>
<dbReference type="Pfam" id="PF00570">
    <property type="entry name" value="HRDC"/>
    <property type="match status" value="1"/>
</dbReference>
<feature type="domain" description="Helicase C-terminal" evidence="16">
    <location>
        <begin position="1077"/>
        <end position="1228"/>
    </location>
</feature>
<feature type="compositionally biased region" description="Basic and acidic residues" evidence="12">
    <location>
        <begin position="175"/>
        <end position="184"/>
    </location>
</feature>
<dbReference type="FunFam" id="3.40.50.300:FF:000296">
    <property type="entry name" value="ATP-dependent DNA helicase RecQ"/>
    <property type="match status" value="1"/>
</dbReference>
<reference evidence="17" key="1">
    <citation type="journal article" date="2021" name="Nat. Commun.">
        <title>Genetic determinants of endophytism in the Arabidopsis root mycobiome.</title>
        <authorList>
            <person name="Mesny F."/>
            <person name="Miyauchi S."/>
            <person name="Thiergart T."/>
            <person name="Pickel B."/>
            <person name="Atanasova L."/>
            <person name="Karlsson M."/>
            <person name="Huettel B."/>
            <person name="Barry K.W."/>
            <person name="Haridas S."/>
            <person name="Chen C."/>
            <person name="Bauer D."/>
            <person name="Andreopoulos W."/>
            <person name="Pangilinan J."/>
            <person name="LaButti K."/>
            <person name="Riley R."/>
            <person name="Lipzen A."/>
            <person name="Clum A."/>
            <person name="Drula E."/>
            <person name="Henrissat B."/>
            <person name="Kohler A."/>
            <person name="Grigoriev I.V."/>
            <person name="Martin F.M."/>
            <person name="Hacquard S."/>
        </authorList>
    </citation>
    <scope>NUCLEOTIDE SEQUENCE</scope>
    <source>
        <strain evidence="17">MPI-SDFR-AT-0120</strain>
    </source>
</reference>
<dbReference type="Pfam" id="PF09382">
    <property type="entry name" value="RQC"/>
    <property type="match status" value="1"/>
</dbReference>
<dbReference type="SUPFAM" id="SSF52540">
    <property type="entry name" value="P-loop containing nucleoside triphosphate hydrolases"/>
    <property type="match status" value="2"/>
</dbReference>
<feature type="region of interest" description="Disordered" evidence="12">
    <location>
        <begin position="48"/>
        <end position="78"/>
    </location>
</feature>
<feature type="compositionally biased region" description="Basic and acidic residues" evidence="12">
    <location>
        <begin position="213"/>
        <end position="223"/>
    </location>
</feature>
<comment type="similarity">
    <text evidence="2">Belongs to the helicase family. RecQ subfamily.</text>
</comment>
<dbReference type="GO" id="GO:0005524">
    <property type="term" value="F:ATP binding"/>
    <property type="evidence" value="ECO:0007669"/>
    <property type="project" value="UniProtKB-KW"/>
</dbReference>
<dbReference type="CDD" id="cd17920">
    <property type="entry name" value="DEXHc_RecQ"/>
    <property type="match status" value="1"/>
</dbReference>
<dbReference type="PROSITE" id="PS50206">
    <property type="entry name" value="RHODANESE_3"/>
    <property type="match status" value="1"/>
</dbReference>
<evidence type="ECO:0000256" key="12">
    <source>
        <dbReference type="SAM" id="MobiDB-lite"/>
    </source>
</evidence>
<feature type="region of interest" description="Disordered" evidence="12">
    <location>
        <begin position="1677"/>
        <end position="1772"/>
    </location>
</feature>
<evidence type="ECO:0000256" key="9">
    <source>
        <dbReference type="ARBA" id="ARBA00023242"/>
    </source>
</evidence>
<dbReference type="InterPro" id="IPR027417">
    <property type="entry name" value="P-loop_NTPase"/>
</dbReference>
<comment type="caution">
    <text evidence="17">The sequence shown here is derived from an EMBL/GenBank/DDBJ whole genome shotgun (WGS) entry which is preliminary data.</text>
</comment>
<feature type="compositionally biased region" description="Pro residues" evidence="12">
    <location>
        <begin position="60"/>
        <end position="75"/>
    </location>
</feature>
<evidence type="ECO:0000256" key="8">
    <source>
        <dbReference type="ARBA" id="ARBA00023235"/>
    </source>
</evidence>
<dbReference type="InterPro" id="IPR018982">
    <property type="entry name" value="RQC_domain"/>
</dbReference>
<feature type="domain" description="HRDC" evidence="14">
    <location>
        <begin position="1497"/>
        <end position="1579"/>
    </location>
</feature>
<dbReference type="InterPro" id="IPR004589">
    <property type="entry name" value="DNA_helicase_ATP-dep_RecQ"/>
</dbReference>
<dbReference type="InterPro" id="IPR032284">
    <property type="entry name" value="RecQ_Zn-bd"/>
</dbReference>
<proteinExistence type="inferred from homology"/>
<evidence type="ECO:0000256" key="10">
    <source>
        <dbReference type="ARBA" id="ARBA00034617"/>
    </source>
</evidence>
<dbReference type="PROSITE" id="PS51194">
    <property type="entry name" value="HELICASE_CTER"/>
    <property type="match status" value="1"/>
</dbReference>
<feature type="compositionally biased region" description="Acidic residues" evidence="12">
    <location>
        <begin position="354"/>
        <end position="368"/>
    </location>
</feature>
<dbReference type="GO" id="GO:0005737">
    <property type="term" value="C:cytoplasm"/>
    <property type="evidence" value="ECO:0007669"/>
    <property type="project" value="TreeGrafter"/>
</dbReference>
<gene>
    <name evidence="17" type="ORF">FB567DRAFT_459758</name>
</gene>
<keyword evidence="18" id="KW-1185">Reference proteome</keyword>
<keyword evidence="8" id="KW-0413">Isomerase</keyword>
<dbReference type="Pfam" id="PF16124">
    <property type="entry name" value="RecQ_Zn_bind"/>
    <property type="match status" value="1"/>
</dbReference>
<evidence type="ECO:0000256" key="4">
    <source>
        <dbReference type="ARBA" id="ARBA00022801"/>
    </source>
</evidence>
<dbReference type="InterPro" id="IPR010997">
    <property type="entry name" value="HRDC-like_sf"/>
</dbReference>
<keyword evidence="5" id="KW-0347">Helicase</keyword>
<feature type="region of interest" description="Disordered" evidence="12">
    <location>
        <begin position="1429"/>
        <end position="1453"/>
    </location>
</feature>
<dbReference type="InterPro" id="IPR014001">
    <property type="entry name" value="Helicase_ATP-bd"/>
</dbReference>
<dbReference type="FunFam" id="3.40.50.300:FF:001975">
    <property type="entry name" value="ATP-dependent DNA helicase"/>
    <property type="match status" value="1"/>
</dbReference>
<evidence type="ECO:0000256" key="7">
    <source>
        <dbReference type="ARBA" id="ARBA00023125"/>
    </source>
</evidence>
<feature type="compositionally biased region" description="Low complexity" evidence="12">
    <location>
        <begin position="1736"/>
        <end position="1745"/>
    </location>
</feature>
<feature type="compositionally biased region" description="Basic and acidic residues" evidence="12">
    <location>
        <begin position="449"/>
        <end position="467"/>
    </location>
</feature>
<organism evidence="17 18">
    <name type="scientific">Paraphoma chrysanthemicola</name>
    <dbReference type="NCBI Taxonomy" id="798071"/>
    <lineage>
        <taxon>Eukaryota</taxon>
        <taxon>Fungi</taxon>
        <taxon>Dikarya</taxon>
        <taxon>Ascomycota</taxon>
        <taxon>Pezizomycotina</taxon>
        <taxon>Dothideomycetes</taxon>
        <taxon>Pleosporomycetidae</taxon>
        <taxon>Pleosporales</taxon>
        <taxon>Pleosporineae</taxon>
        <taxon>Phaeosphaeriaceae</taxon>
        <taxon>Paraphoma</taxon>
    </lineage>
</organism>
<evidence type="ECO:0000259" key="15">
    <source>
        <dbReference type="PROSITE" id="PS51192"/>
    </source>
</evidence>
<feature type="compositionally biased region" description="Low complexity" evidence="12">
    <location>
        <begin position="1685"/>
        <end position="1695"/>
    </location>
</feature>
<keyword evidence="9" id="KW-0539">Nucleus</keyword>
<evidence type="ECO:0000259" key="16">
    <source>
        <dbReference type="PROSITE" id="PS51194"/>
    </source>
</evidence>
<feature type="domain" description="Rhodanese" evidence="13">
    <location>
        <begin position="1095"/>
        <end position="1129"/>
    </location>
</feature>
<evidence type="ECO:0000256" key="1">
    <source>
        <dbReference type="ARBA" id="ARBA00004123"/>
    </source>
</evidence>
<keyword evidence="7" id="KW-0238">DNA-binding</keyword>
<dbReference type="GO" id="GO:0009378">
    <property type="term" value="F:four-way junction helicase activity"/>
    <property type="evidence" value="ECO:0007669"/>
    <property type="project" value="TreeGrafter"/>
</dbReference>
<dbReference type="InterPro" id="IPR036388">
    <property type="entry name" value="WH-like_DNA-bd_sf"/>
</dbReference>